<dbReference type="RefSeq" id="WP_105335190.1">
    <property type="nucleotide sequence ID" value="NZ_PUHZ01000010.1"/>
</dbReference>
<keyword evidence="1" id="KW-1133">Transmembrane helix</keyword>
<feature type="transmembrane region" description="Helical" evidence="1">
    <location>
        <begin position="64"/>
        <end position="89"/>
    </location>
</feature>
<comment type="caution">
    <text evidence="2">The sequence shown here is derived from an EMBL/GenBank/DDBJ whole genome shotgun (WGS) entry which is preliminary data.</text>
</comment>
<evidence type="ECO:0000313" key="2">
    <source>
        <dbReference type="EMBL" id="PQO46218.1"/>
    </source>
</evidence>
<sequence length="183" mass="20364">MAQTYLLTTPDGEQVHVETSQAGETITTPSGKTVEVPRLSELKKLPPVEQEVTRPKRQWGVTNAIVLVLGLIITIIAGFYVASLTFVFYTPPEEIKAEIPQEALDMIEGDIETWDATMMIDFWAFASKSDALQQLRSNGSMERNFIETLQGRQVYKNVSIGFVVFGILVMVSSFLIPGTKVQH</sequence>
<dbReference type="EMBL" id="PUHZ01000010">
    <property type="protein sequence ID" value="PQO46218.1"/>
    <property type="molecule type" value="Genomic_DNA"/>
</dbReference>
<keyword evidence="1" id="KW-0812">Transmembrane</keyword>
<feature type="transmembrane region" description="Helical" evidence="1">
    <location>
        <begin position="158"/>
        <end position="176"/>
    </location>
</feature>
<protein>
    <submittedName>
        <fullName evidence="2">Uncharacterized protein</fullName>
    </submittedName>
</protein>
<evidence type="ECO:0000256" key="1">
    <source>
        <dbReference type="SAM" id="Phobius"/>
    </source>
</evidence>
<evidence type="ECO:0000313" key="3">
    <source>
        <dbReference type="Proteomes" id="UP000237819"/>
    </source>
</evidence>
<gene>
    <name evidence="2" type="ORF">C5Y93_09535</name>
</gene>
<name>A0A2S8GP63_9BACT</name>
<dbReference type="OrthoDB" id="281237at2"/>
<keyword evidence="1" id="KW-0472">Membrane</keyword>
<dbReference type="Proteomes" id="UP000237819">
    <property type="component" value="Unassembled WGS sequence"/>
</dbReference>
<proteinExistence type="predicted"/>
<reference evidence="2 3" key="1">
    <citation type="submission" date="2018-02" db="EMBL/GenBank/DDBJ databases">
        <title>Comparative genomes isolates from brazilian mangrove.</title>
        <authorList>
            <person name="Araujo J.E."/>
            <person name="Taketani R.G."/>
            <person name="Silva M.C.P."/>
            <person name="Loureco M.V."/>
            <person name="Andreote F.D."/>
        </authorList>
    </citation>
    <scope>NUCLEOTIDE SEQUENCE [LARGE SCALE GENOMIC DNA]</scope>
    <source>
        <strain evidence="2 3">Nap-Phe MGV</strain>
    </source>
</reference>
<accession>A0A2S8GP63</accession>
<dbReference type="AlphaFoldDB" id="A0A2S8GP63"/>
<organism evidence="2 3">
    <name type="scientific">Blastopirellula marina</name>
    <dbReference type="NCBI Taxonomy" id="124"/>
    <lineage>
        <taxon>Bacteria</taxon>
        <taxon>Pseudomonadati</taxon>
        <taxon>Planctomycetota</taxon>
        <taxon>Planctomycetia</taxon>
        <taxon>Pirellulales</taxon>
        <taxon>Pirellulaceae</taxon>
        <taxon>Blastopirellula</taxon>
    </lineage>
</organism>